<organism evidence="1 2">
    <name type="scientific">Novymonas esmeraldas</name>
    <dbReference type="NCBI Taxonomy" id="1808958"/>
    <lineage>
        <taxon>Eukaryota</taxon>
        <taxon>Discoba</taxon>
        <taxon>Euglenozoa</taxon>
        <taxon>Kinetoplastea</taxon>
        <taxon>Metakinetoplastina</taxon>
        <taxon>Trypanosomatida</taxon>
        <taxon>Trypanosomatidae</taxon>
        <taxon>Novymonas</taxon>
    </lineage>
</organism>
<name>A0AAW0ELL8_9TRYP</name>
<comment type="caution">
    <text evidence="1">The sequence shown here is derived from an EMBL/GenBank/DDBJ whole genome shotgun (WGS) entry which is preliminary data.</text>
</comment>
<protein>
    <submittedName>
        <fullName evidence="1">Uncharacterized protein</fullName>
    </submittedName>
</protein>
<dbReference type="AlphaFoldDB" id="A0AAW0ELL8"/>
<evidence type="ECO:0000313" key="2">
    <source>
        <dbReference type="Proteomes" id="UP001430356"/>
    </source>
</evidence>
<accession>A0AAW0ELL8</accession>
<dbReference type="Proteomes" id="UP001430356">
    <property type="component" value="Unassembled WGS sequence"/>
</dbReference>
<evidence type="ECO:0000313" key="1">
    <source>
        <dbReference type="EMBL" id="KAK7194559.1"/>
    </source>
</evidence>
<proteinExistence type="predicted"/>
<keyword evidence="2" id="KW-1185">Reference proteome</keyword>
<sequence length="149" mass="16777">MVLFSTYRSKRIVAQGFLNGPVMSVRAFTDYYFQRAWNGCVQWAIPGEMRLWACGIPVIYFIHRYHSDHSLDPDNVQKAMIQRWGGTLEEVRKLSPQDQLRIRAFTDLEKLYSAYGPKDTIIQPAGDLLPGKGYYHASGSGAAAGGAHH</sequence>
<gene>
    <name evidence="1" type="ORF">NESM_000373600</name>
</gene>
<reference evidence="1 2" key="1">
    <citation type="journal article" date="2021" name="MBio">
        <title>A New Model Trypanosomatid, Novymonas esmeraldas: Genomic Perception of Its 'Candidatus Pandoraea novymonadis' Endosymbiont.</title>
        <authorList>
            <person name="Zakharova A."/>
            <person name="Saura A."/>
            <person name="Butenko A."/>
            <person name="Podesvova L."/>
            <person name="Warmusova S."/>
            <person name="Kostygov A.Y."/>
            <person name="Nenarokova A."/>
            <person name="Lukes J."/>
            <person name="Opperdoes F.R."/>
            <person name="Yurchenko V."/>
        </authorList>
    </citation>
    <scope>NUCLEOTIDE SEQUENCE [LARGE SCALE GENOMIC DNA]</scope>
    <source>
        <strain evidence="1 2">E262AT.01</strain>
    </source>
</reference>
<dbReference type="EMBL" id="JAECZO010000038">
    <property type="protein sequence ID" value="KAK7194559.1"/>
    <property type="molecule type" value="Genomic_DNA"/>
</dbReference>